<organism evidence="1 2">
    <name type="scientific">Branchiostoma floridae</name>
    <name type="common">Florida lancelet</name>
    <name type="synonym">Amphioxus</name>
    <dbReference type="NCBI Taxonomy" id="7739"/>
    <lineage>
        <taxon>Eukaryota</taxon>
        <taxon>Metazoa</taxon>
        <taxon>Chordata</taxon>
        <taxon>Cephalochordata</taxon>
        <taxon>Leptocardii</taxon>
        <taxon>Amphioxiformes</taxon>
        <taxon>Branchiostomatidae</taxon>
        <taxon>Branchiostoma</taxon>
    </lineage>
</organism>
<sequence length="207" mass="23404">MDYMIQNGETKWLITLRQKSFQAGKSTTLTKFYRIKVKREIRKAKKQFYKVNTENQKNHNPKSWHRNIKVMCNIKQSSKHIPVPGVDQNNFTAIADAINSKLASVSQSLPPLDTCSLPAFLPAHPVPTIQVWDVYSKLKSTNCSKSPGPDGVPSRILKEFACEISGPICDLMNASFREGVVPRQWKEAYVVPLPKSTPPDINELRPI</sequence>
<accession>A0A9J7MEL9</accession>
<proteinExistence type="predicted"/>
<evidence type="ECO:0000313" key="2">
    <source>
        <dbReference type="RefSeq" id="XP_035697780.1"/>
    </source>
</evidence>
<gene>
    <name evidence="2" type="primary">LOC118430854</name>
</gene>
<reference evidence="2" key="2">
    <citation type="submission" date="2025-08" db="UniProtKB">
        <authorList>
            <consortium name="RefSeq"/>
        </authorList>
    </citation>
    <scope>IDENTIFICATION</scope>
    <source>
        <strain evidence="2">S238N-H82</strain>
        <tissue evidence="2">Testes</tissue>
    </source>
</reference>
<protein>
    <submittedName>
        <fullName evidence="2">Uncharacterized protein LOC118430854</fullName>
    </submittedName>
</protein>
<dbReference type="PANTHER" id="PTHR47510">
    <property type="entry name" value="REVERSE TRANSCRIPTASE DOMAIN-CONTAINING PROTEIN"/>
    <property type="match status" value="1"/>
</dbReference>
<dbReference type="AlphaFoldDB" id="A0A9J7MEL9"/>
<dbReference type="KEGG" id="bfo:118430854"/>
<dbReference type="Proteomes" id="UP000001554">
    <property type="component" value="Chromosome 14"/>
</dbReference>
<dbReference type="RefSeq" id="XP_035697780.1">
    <property type="nucleotide sequence ID" value="XM_035841887.1"/>
</dbReference>
<reference evidence="1" key="1">
    <citation type="journal article" date="2020" name="Nat. Ecol. Evol.">
        <title>Deeply conserved synteny resolves early events in vertebrate evolution.</title>
        <authorList>
            <person name="Simakov O."/>
            <person name="Marletaz F."/>
            <person name="Yue J.X."/>
            <person name="O'Connell B."/>
            <person name="Jenkins J."/>
            <person name="Brandt A."/>
            <person name="Calef R."/>
            <person name="Tung C.H."/>
            <person name="Huang T.K."/>
            <person name="Schmutz J."/>
            <person name="Satoh N."/>
            <person name="Yu J.K."/>
            <person name="Putnam N.H."/>
            <person name="Green R.E."/>
            <person name="Rokhsar D.S."/>
        </authorList>
    </citation>
    <scope>NUCLEOTIDE SEQUENCE [LARGE SCALE GENOMIC DNA]</scope>
    <source>
        <strain evidence="1">S238N-H82</strain>
    </source>
</reference>
<dbReference type="GeneID" id="118430854"/>
<name>A0A9J7MEL9_BRAFL</name>
<dbReference type="OrthoDB" id="10065625at2759"/>
<dbReference type="OMA" id="TPPDINE"/>
<dbReference type="PANTHER" id="PTHR47510:SF3">
    <property type="entry name" value="ENDO_EXONUCLEASE_PHOSPHATASE DOMAIN-CONTAINING PROTEIN"/>
    <property type="match status" value="1"/>
</dbReference>
<keyword evidence="1" id="KW-1185">Reference proteome</keyword>
<evidence type="ECO:0000313" key="1">
    <source>
        <dbReference type="Proteomes" id="UP000001554"/>
    </source>
</evidence>